<dbReference type="STRING" id="594679.SD28_03575"/>
<sequence>MFLLAINKNEIKNNDFSLNKNLLRDITRSHIDQPIMYNEDYYMIPWFYLYNPEEIINDFLVYTYEFEMLDAHLKEPTVLTYRDIYIQQCLIFLHPILGKVPEQSLTTKVNANILANKNYENQLKILYNYLSEKNKGLHKTPPKEDFISEVNKIMNNEIFLDLKNDASFINEAEYFITYPSIQLAFKHIAMKSRNIATGNSTRSKMLVEELIKDESSQLYNAQVKILKKWKNKYQKLLSELSLEEINTLTDKNKKSYQKKPIQEQTEKGAEEYINKQIDIVKEKKYRESLNNNEYFQHYKNNKESKLKINTPQLKTFYDLLEHFIEDFEKINIGEKNALFKIFPKVALGAMLINDTRKVITSVLKDYKHNVDVSMVYTGSNWDTIKREEYKLGVLGKAPSNNMAYNHYAESSNIIATRNKACYETGMMLGNGVSGHMASILDIHDCETATEKMTIACSMLIFWDKFYDRQVTNAHSYIEVFESIMYKEDDYSKKIPKIIYTNFTNFSGDIFTTLVTSYCNKTFNPVNTLSLLENTPLQKDILAKKDINDKQPITNQKFSSEEIYQLFLALQRGETVYLY</sequence>
<dbReference type="KEGG" id="fgu:SD28_03575"/>
<dbReference type="EMBL" id="CP010427">
    <property type="protein sequence ID" value="AJC48777.1"/>
    <property type="molecule type" value="Genomic_DNA"/>
</dbReference>
<proteinExistence type="predicted"/>
<dbReference type="OrthoDB" id="5606258at2"/>
<accession>A0A0A8E592</accession>
<reference evidence="1 2" key="1">
    <citation type="submission" date="2014-12" db="EMBL/GenBank/DDBJ databases">
        <title>Complete genome sequence of Francisella guanzhouensis strain 08HL01032 isolated from air-conditioning system in China.</title>
        <authorList>
            <person name="Svensson D."/>
            <person name="Ohrman C."/>
            <person name="Backman S."/>
            <person name="Karlsson E."/>
            <person name="Nilsson E."/>
            <person name="Bystrom M."/>
            <person name="Larkeryd A."/>
            <person name="Stenberg P."/>
            <person name="Scholtz H.C."/>
            <person name="Forsman M."/>
            <person name="Sjodin A."/>
        </authorList>
    </citation>
    <scope>NUCLEOTIDE SEQUENCE [LARGE SCALE GENOMIC DNA]</scope>
    <source>
        <strain evidence="1 2">08HL01032</strain>
    </source>
</reference>
<evidence type="ECO:0000313" key="2">
    <source>
        <dbReference type="Proteomes" id="UP000031104"/>
    </source>
</evidence>
<dbReference type="Proteomes" id="UP000031104">
    <property type="component" value="Chromosome"/>
</dbReference>
<keyword evidence="2" id="KW-1185">Reference proteome</keyword>
<evidence type="ECO:0000313" key="1">
    <source>
        <dbReference type="EMBL" id="AJC48777.1"/>
    </source>
</evidence>
<name>A0A0A8E592_9GAMM</name>
<dbReference type="HOGENOM" id="CLU_471559_0_0_6"/>
<gene>
    <name evidence="1" type="ORF">SD28_03575</name>
</gene>
<dbReference type="AlphaFoldDB" id="A0A0A8E592"/>
<dbReference type="RefSeq" id="WP_039124159.1">
    <property type="nucleotide sequence ID" value="NZ_CP010427.1"/>
</dbReference>
<protein>
    <submittedName>
        <fullName evidence="1">Uncharacterized protein</fullName>
    </submittedName>
</protein>
<organism evidence="1 2">
    <name type="scientific">Allofrancisella guangzhouensis</name>
    <dbReference type="NCBI Taxonomy" id="594679"/>
    <lineage>
        <taxon>Bacteria</taxon>
        <taxon>Pseudomonadati</taxon>
        <taxon>Pseudomonadota</taxon>
        <taxon>Gammaproteobacteria</taxon>
        <taxon>Thiotrichales</taxon>
        <taxon>Francisellaceae</taxon>
        <taxon>Allofrancisella</taxon>
    </lineage>
</organism>